<dbReference type="PROSITE" id="PS51898">
    <property type="entry name" value="TYR_RECOMBINASE"/>
    <property type="match status" value="1"/>
</dbReference>
<evidence type="ECO:0000256" key="1">
    <source>
        <dbReference type="ARBA" id="ARBA00008857"/>
    </source>
</evidence>
<reference evidence="7" key="1">
    <citation type="journal article" date="2019" name="Int. J. Syst. Evol. Microbiol.">
        <title>The Global Catalogue of Microorganisms (GCM) 10K type strain sequencing project: providing services to taxonomists for standard genome sequencing and annotation.</title>
        <authorList>
            <consortium name="The Broad Institute Genomics Platform"/>
            <consortium name="The Broad Institute Genome Sequencing Center for Infectious Disease"/>
            <person name="Wu L."/>
            <person name="Ma J."/>
        </authorList>
    </citation>
    <scope>NUCLEOTIDE SEQUENCE [LARGE SCALE GENOMIC DNA]</scope>
    <source>
        <strain evidence="7">KCTC 52141</strain>
    </source>
</reference>
<dbReference type="Proteomes" id="UP001595548">
    <property type="component" value="Unassembled WGS sequence"/>
</dbReference>
<dbReference type="Pfam" id="PF00589">
    <property type="entry name" value="Phage_integrase"/>
    <property type="match status" value="1"/>
</dbReference>
<dbReference type="InterPro" id="IPR050808">
    <property type="entry name" value="Phage_Integrase"/>
</dbReference>
<dbReference type="PANTHER" id="PTHR30629:SF2">
    <property type="entry name" value="PROPHAGE INTEGRASE INTS-RELATED"/>
    <property type="match status" value="1"/>
</dbReference>
<comment type="caution">
    <text evidence="6">The sequence shown here is derived from an EMBL/GenBank/DDBJ whole genome shotgun (WGS) entry which is preliminary data.</text>
</comment>
<evidence type="ECO:0000313" key="6">
    <source>
        <dbReference type="EMBL" id="MFC3154700.1"/>
    </source>
</evidence>
<dbReference type="InterPro" id="IPR011010">
    <property type="entry name" value="DNA_brk_join_enz"/>
</dbReference>
<evidence type="ECO:0000256" key="4">
    <source>
        <dbReference type="ARBA" id="ARBA00023172"/>
    </source>
</evidence>
<comment type="similarity">
    <text evidence="1">Belongs to the 'phage' integrase family.</text>
</comment>
<dbReference type="InterPro" id="IPR010998">
    <property type="entry name" value="Integrase_recombinase_N"/>
</dbReference>
<evidence type="ECO:0000256" key="2">
    <source>
        <dbReference type="ARBA" id="ARBA00022908"/>
    </source>
</evidence>
<dbReference type="EMBL" id="JBHRTL010000006">
    <property type="protein sequence ID" value="MFC3154700.1"/>
    <property type="molecule type" value="Genomic_DNA"/>
</dbReference>
<sequence>MRAKLTTLSARNFEPADQAYEIVDTELKGFLMRVQPTGLKTFYYSYRNSDGRRKRIKIGPLGPSLTLAQARDKATSMAGKVADGTDVQADKVEGRQRAKETLKGTLGRFLEEQYQPWALANHKSGQNTINIVKASFPDLLTLPMSQIQLKRMERWRTEKMQQDRKATYVNRCVNALRGVITKAVEWEVLEEHPLKRLKNLKVDEGRKARYLSSDEEFRMLAALKERDDELKKARTRGNEHRAERGYPLLPDISHLAYADRMTPMVTLSLKTGMRRGEQFDLMWSEVDLINNVITVNGATAKSSKTRHIPLSPSAREVLGKWRGQCGLNEARVFPADDGGRLDNVKSSWTTILKKAGITQFRWHDMRHDFASKLVMRGVPLNTVRELCGHASLNTTLRYAHLAPDHKADAVALIG</sequence>
<dbReference type="SUPFAM" id="SSF56349">
    <property type="entry name" value="DNA breaking-rejoining enzymes"/>
    <property type="match status" value="1"/>
</dbReference>
<dbReference type="InterPro" id="IPR038488">
    <property type="entry name" value="Integrase_DNA-bd_sf"/>
</dbReference>
<evidence type="ECO:0000256" key="3">
    <source>
        <dbReference type="ARBA" id="ARBA00023125"/>
    </source>
</evidence>
<dbReference type="Pfam" id="PF13356">
    <property type="entry name" value="Arm-DNA-bind_3"/>
    <property type="match status" value="1"/>
</dbReference>
<protein>
    <submittedName>
        <fullName evidence="6">Tyrosine-type recombinase/integrase</fullName>
    </submittedName>
</protein>
<keyword evidence="3" id="KW-0238">DNA-binding</keyword>
<dbReference type="Gene3D" id="3.30.160.390">
    <property type="entry name" value="Integrase, DNA-binding domain"/>
    <property type="match status" value="1"/>
</dbReference>
<dbReference type="Gene3D" id="1.10.443.10">
    <property type="entry name" value="Intergrase catalytic core"/>
    <property type="match status" value="1"/>
</dbReference>
<dbReference type="Gene3D" id="1.10.150.130">
    <property type="match status" value="1"/>
</dbReference>
<feature type="domain" description="Tyr recombinase" evidence="5">
    <location>
        <begin position="206"/>
        <end position="411"/>
    </location>
</feature>
<evidence type="ECO:0000259" key="5">
    <source>
        <dbReference type="PROSITE" id="PS51898"/>
    </source>
</evidence>
<dbReference type="InterPro" id="IPR002104">
    <property type="entry name" value="Integrase_catalytic"/>
</dbReference>
<gene>
    <name evidence="6" type="ORF">ACFOEB_05745</name>
</gene>
<accession>A0ABV7HRJ6</accession>
<keyword evidence="4" id="KW-0233">DNA recombination</keyword>
<dbReference type="InterPro" id="IPR013762">
    <property type="entry name" value="Integrase-like_cat_sf"/>
</dbReference>
<dbReference type="RefSeq" id="WP_382415102.1">
    <property type="nucleotide sequence ID" value="NZ_AP031500.1"/>
</dbReference>
<name>A0ABV7HRJ6_9GAMM</name>
<dbReference type="InterPro" id="IPR025166">
    <property type="entry name" value="Integrase_DNA_bind_dom"/>
</dbReference>
<proteinExistence type="inferred from homology"/>
<dbReference type="CDD" id="cd00796">
    <property type="entry name" value="INT_Rci_Hp1_C"/>
    <property type="match status" value="1"/>
</dbReference>
<keyword evidence="7" id="KW-1185">Reference proteome</keyword>
<keyword evidence="2" id="KW-0229">DNA integration</keyword>
<dbReference type="PANTHER" id="PTHR30629">
    <property type="entry name" value="PROPHAGE INTEGRASE"/>
    <property type="match status" value="1"/>
</dbReference>
<evidence type="ECO:0000313" key="7">
    <source>
        <dbReference type="Proteomes" id="UP001595548"/>
    </source>
</evidence>
<organism evidence="6 7">
    <name type="scientific">Gilvimarinus japonicus</name>
    <dbReference type="NCBI Taxonomy" id="1796469"/>
    <lineage>
        <taxon>Bacteria</taxon>
        <taxon>Pseudomonadati</taxon>
        <taxon>Pseudomonadota</taxon>
        <taxon>Gammaproteobacteria</taxon>
        <taxon>Cellvibrionales</taxon>
        <taxon>Cellvibrionaceae</taxon>
        <taxon>Gilvimarinus</taxon>
    </lineage>
</organism>